<dbReference type="AlphaFoldDB" id="A0A9B0WW18"/>
<feature type="compositionally biased region" description="Basic and acidic residues" evidence="1">
    <location>
        <begin position="277"/>
        <end position="286"/>
    </location>
</feature>
<dbReference type="OrthoDB" id="9809766at2759"/>
<keyword evidence="2" id="KW-1185">Reference proteome</keyword>
<dbReference type="Proteomes" id="UP000504623">
    <property type="component" value="Unplaced"/>
</dbReference>
<sequence>MSDNDDLDQVLGDQSGLGDVAGAGGGVADEPGLVGAGAPGVVQEQGVPAGSGAPAQEVQMSGEDSDIEPADDEEGAAVEEANRPGVIDAYQFPMADFRLEFLGLVHSVLRRLYYHNHILMWPRDSPNGLRQPHGGRNRSRNQGSGDRGGSRSGWAQGQSRGAGAGEGPSWGALSQLEDAPIQGPAPRPREPTNQMHQAPEPEQPEDASHQASAPQLEAAQPGPSQIQWAAAQQEAAQYQPENSDEEAPKPGDEEETEAEGETEKEAEEETEQENEQEPQKSLDAAEGRPGNSRYL</sequence>
<dbReference type="InterPro" id="IPR028930">
    <property type="entry name" value="CT47"/>
</dbReference>
<feature type="region of interest" description="Disordered" evidence="1">
    <location>
        <begin position="121"/>
        <end position="295"/>
    </location>
</feature>
<feature type="compositionally biased region" description="Low complexity" evidence="1">
    <location>
        <begin position="225"/>
        <end position="239"/>
    </location>
</feature>
<name>A0A9B0WW18_CHRAS</name>
<dbReference type="PANTHER" id="PTHR32157">
    <property type="entry name" value="GENE 6268-RELATED"/>
    <property type="match status" value="1"/>
</dbReference>
<gene>
    <name evidence="3" type="primary">LOC102840382</name>
</gene>
<evidence type="ECO:0000313" key="3">
    <source>
        <dbReference type="RefSeq" id="XP_006872189.1"/>
    </source>
</evidence>
<accession>A0A9B0WW18</accession>
<dbReference type="GeneID" id="102840382"/>
<proteinExistence type="predicted"/>
<evidence type="ECO:0000313" key="2">
    <source>
        <dbReference type="Proteomes" id="UP000504623"/>
    </source>
</evidence>
<dbReference type="RefSeq" id="XP_006872189.1">
    <property type="nucleotide sequence ID" value="XM_006872127.1"/>
</dbReference>
<organism evidence="2 3">
    <name type="scientific">Chrysochloris asiatica</name>
    <name type="common">Cape golden mole</name>
    <dbReference type="NCBI Taxonomy" id="185453"/>
    <lineage>
        <taxon>Eukaryota</taxon>
        <taxon>Metazoa</taxon>
        <taxon>Chordata</taxon>
        <taxon>Craniata</taxon>
        <taxon>Vertebrata</taxon>
        <taxon>Euteleostomi</taxon>
        <taxon>Mammalia</taxon>
        <taxon>Eutheria</taxon>
        <taxon>Afrotheria</taxon>
        <taxon>Chrysochloridae</taxon>
        <taxon>Chrysochlorinae</taxon>
        <taxon>Chrysochloris</taxon>
    </lineage>
</organism>
<feature type="region of interest" description="Disordered" evidence="1">
    <location>
        <begin position="1"/>
        <end position="78"/>
    </location>
</feature>
<protein>
    <submittedName>
        <fullName evidence="3">Cancer/testis antigen 47B-like</fullName>
    </submittedName>
</protein>
<dbReference type="Pfam" id="PF15623">
    <property type="entry name" value="CT47"/>
    <property type="match status" value="1"/>
</dbReference>
<feature type="compositionally biased region" description="Acidic residues" evidence="1">
    <location>
        <begin position="63"/>
        <end position="77"/>
    </location>
</feature>
<feature type="compositionally biased region" description="Acidic residues" evidence="1">
    <location>
        <begin position="252"/>
        <end position="276"/>
    </location>
</feature>
<evidence type="ECO:0000256" key="1">
    <source>
        <dbReference type="SAM" id="MobiDB-lite"/>
    </source>
</evidence>
<reference evidence="3" key="1">
    <citation type="submission" date="2025-08" db="UniProtKB">
        <authorList>
            <consortium name="RefSeq"/>
        </authorList>
    </citation>
    <scope>IDENTIFICATION</scope>
    <source>
        <tissue evidence="3">Spleen</tissue>
    </source>
</reference>
<dbReference type="PANTHER" id="PTHR32157:SF0">
    <property type="entry name" value="CANCER_TESTIS ANTIGEN FAMILY 47 MEMBER C1"/>
    <property type="match status" value="1"/>
</dbReference>